<evidence type="ECO:0000259" key="1">
    <source>
        <dbReference type="Pfam" id="PF01636"/>
    </source>
</evidence>
<dbReference type="PANTHER" id="PTHR21310">
    <property type="entry name" value="AMINOGLYCOSIDE PHOSPHOTRANSFERASE-RELATED-RELATED"/>
    <property type="match status" value="1"/>
</dbReference>
<dbReference type="InterPro" id="IPR051678">
    <property type="entry name" value="AGP_Transferase"/>
</dbReference>
<dbReference type="Gene3D" id="3.90.1200.10">
    <property type="match status" value="1"/>
</dbReference>
<dbReference type="PANTHER" id="PTHR21310:SF58">
    <property type="entry name" value="AMINOGLYCOSIDE PHOSPHOTRANSFERASE DOMAIN-CONTAINING PROTEIN"/>
    <property type="match status" value="1"/>
</dbReference>
<dbReference type="Proteomes" id="UP001480595">
    <property type="component" value="Unassembled WGS sequence"/>
</dbReference>
<reference evidence="2 3" key="1">
    <citation type="submission" date="2023-01" db="EMBL/GenBank/DDBJ databases">
        <title>Analysis of 21 Apiospora genomes using comparative genomics revels a genus with tremendous synthesis potential of carbohydrate active enzymes and secondary metabolites.</title>
        <authorList>
            <person name="Sorensen T."/>
        </authorList>
    </citation>
    <scope>NUCLEOTIDE SEQUENCE [LARGE SCALE GENOMIC DNA]</scope>
    <source>
        <strain evidence="2 3">CBS 135458</strain>
    </source>
</reference>
<protein>
    <submittedName>
        <fullName evidence="2">Protein kinase-like (PK-like)</fullName>
    </submittedName>
</protein>
<organism evidence="2 3">
    <name type="scientific">Apiospora phragmitis</name>
    <dbReference type="NCBI Taxonomy" id="2905665"/>
    <lineage>
        <taxon>Eukaryota</taxon>
        <taxon>Fungi</taxon>
        <taxon>Dikarya</taxon>
        <taxon>Ascomycota</taxon>
        <taxon>Pezizomycotina</taxon>
        <taxon>Sordariomycetes</taxon>
        <taxon>Xylariomycetidae</taxon>
        <taxon>Amphisphaeriales</taxon>
        <taxon>Apiosporaceae</taxon>
        <taxon>Apiospora</taxon>
    </lineage>
</organism>
<evidence type="ECO:0000313" key="3">
    <source>
        <dbReference type="Proteomes" id="UP001480595"/>
    </source>
</evidence>
<dbReference type="GeneID" id="92099656"/>
<dbReference type="RefSeq" id="XP_066708269.1">
    <property type="nucleotide sequence ID" value="XM_066866593.1"/>
</dbReference>
<dbReference type="EMBL" id="JAQQWL010000016">
    <property type="protein sequence ID" value="KAK8038417.1"/>
    <property type="molecule type" value="Genomic_DNA"/>
</dbReference>
<keyword evidence="3" id="KW-1185">Reference proteome</keyword>
<gene>
    <name evidence="2" type="ORF">PG994_015184</name>
</gene>
<dbReference type="InterPro" id="IPR002575">
    <property type="entry name" value="Aminoglycoside_PTrfase"/>
</dbReference>
<evidence type="ECO:0000313" key="2">
    <source>
        <dbReference type="EMBL" id="KAK8038417.1"/>
    </source>
</evidence>
<sequence>MVNHVRKSVQELDEDSWLIGDQFILRRQRSPPAKYLWEDNGFWYTLSDDISSPLPPATPLSSDSHIRQVHDAGDASAVWSFGGVFLKVKLCPKAEEAATKEHTTLRRLAEKRLSFAIPEVLHHVQADDRSYLLISRVPGQVLADAWRTMKEDEKEHYVQRIFEIFQELRQLTSDSITGIDGAQFPDGWLDICRGRAKEYSPEHLKENCVALGMDCSTFFFWHSDLGPHNVIVNSGTKGAIGIIDWEMAGFVPLTGSELNLASLGPWISHGRGPWGPPFFERMEGARRT</sequence>
<accession>A0ABR1SVQ8</accession>
<feature type="domain" description="Aminoglycoside phosphotransferase" evidence="1">
    <location>
        <begin position="85"/>
        <end position="250"/>
    </location>
</feature>
<dbReference type="InterPro" id="IPR011009">
    <property type="entry name" value="Kinase-like_dom_sf"/>
</dbReference>
<proteinExistence type="predicted"/>
<dbReference type="Pfam" id="PF01636">
    <property type="entry name" value="APH"/>
    <property type="match status" value="1"/>
</dbReference>
<dbReference type="SUPFAM" id="SSF56112">
    <property type="entry name" value="Protein kinase-like (PK-like)"/>
    <property type="match status" value="1"/>
</dbReference>
<comment type="caution">
    <text evidence="2">The sequence shown here is derived from an EMBL/GenBank/DDBJ whole genome shotgun (WGS) entry which is preliminary data.</text>
</comment>
<name>A0ABR1SVQ8_9PEZI</name>